<name>A0A9X2RFI1_9BACT</name>
<dbReference type="Proteomes" id="UP001139125">
    <property type="component" value="Unassembled WGS sequence"/>
</dbReference>
<protein>
    <recommendedName>
        <fullName evidence="3">DUF1353 domain-containing protein</fullName>
    </recommendedName>
</protein>
<gene>
    <name evidence="1" type="ORF">NM125_02175</name>
</gene>
<dbReference type="AlphaFoldDB" id="A0A9X2RFI1"/>
<evidence type="ECO:0008006" key="3">
    <source>
        <dbReference type="Google" id="ProtNLM"/>
    </source>
</evidence>
<dbReference type="RefSeq" id="WP_255132404.1">
    <property type="nucleotide sequence ID" value="NZ_JANDBC010000001.1"/>
</dbReference>
<proteinExistence type="predicted"/>
<sequence length="132" mass="15485">MIFFKKRRHYKYTLVESYSRVIDIRPDEKLGNNFLYLDTNGQLFISEGYSWDGPSGPTIDTKNFMQGSLVHDALYQLIREQYLDFTYRKYADELLKEMCMDDSMCSIRAFFVYWGVRLFGASAAKPDTLKAP</sequence>
<comment type="caution">
    <text evidence="1">The sequence shown here is derived from an EMBL/GenBank/DDBJ whole genome shotgun (WGS) entry which is preliminary data.</text>
</comment>
<accession>A0A9X2RFI1</accession>
<evidence type="ECO:0000313" key="2">
    <source>
        <dbReference type="Proteomes" id="UP001139125"/>
    </source>
</evidence>
<keyword evidence="2" id="KW-1185">Reference proteome</keyword>
<dbReference type="EMBL" id="JANDBC010000001">
    <property type="protein sequence ID" value="MCP9290384.1"/>
    <property type="molecule type" value="Genomic_DNA"/>
</dbReference>
<evidence type="ECO:0000313" key="1">
    <source>
        <dbReference type="EMBL" id="MCP9290384.1"/>
    </source>
</evidence>
<organism evidence="1 2">
    <name type="scientific">Gracilimonas sediminicola</name>
    <dbReference type="NCBI Taxonomy" id="2952158"/>
    <lineage>
        <taxon>Bacteria</taxon>
        <taxon>Pseudomonadati</taxon>
        <taxon>Balneolota</taxon>
        <taxon>Balneolia</taxon>
        <taxon>Balneolales</taxon>
        <taxon>Balneolaceae</taxon>
        <taxon>Gracilimonas</taxon>
    </lineage>
</organism>
<reference evidence="1" key="1">
    <citation type="submission" date="2022-06" db="EMBL/GenBank/DDBJ databases">
        <title>Gracilimonas sp. CAU 1638 isolated from sea sediment.</title>
        <authorList>
            <person name="Kim W."/>
        </authorList>
    </citation>
    <scope>NUCLEOTIDE SEQUENCE</scope>
    <source>
        <strain evidence="1">CAU 1638</strain>
    </source>
</reference>